<feature type="transmembrane region" description="Helical" evidence="2">
    <location>
        <begin position="160"/>
        <end position="184"/>
    </location>
</feature>
<proteinExistence type="predicted"/>
<comment type="caution">
    <text evidence="3">The sequence shown here is derived from an EMBL/GenBank/DDBJ whole genome shotgun (WGS) entry which is preliminary data.</text>
</comment>
<feature type="transmembrane region" description="Helical" evidence="2">
    <location>
        <begin position="20"/>
        <end position="44"/>
    </location>
</feature>
<evidence type="ECO:0000256" key="2">
    <source>
        <dbReference type="SAM" id="Phobius"/>
    </source>
</evidence>
<keyword evidence="1" id="KW-0175">Coiled coil</keyword>
<gene>
    <name evidence="3" type="ORF">J4051_08075</name>
</gene>
<feature type="transmembrane region" description="Helical" evidence="2">
    <location>
        <begin position="393"/>
        <end position="410"/>
    </location>
</feature>
<reference evidence="3 4" key="1">
    <citation type="submission" date="2021-03" db="EMBL/GenBank/DDBJ databases">
        <title>Gelidibacter sp. nov., isolated from costal sediment.</title>
        <authorList>
            <person name="Lun K.-Y."/>
        </authorList>
    </citation>
    <scope>NUCLEOTIDE SEQUENCE [LARGE SCALE GENOMIC DNA]</scope>
    <source>
        <strain evidence="3 4">DF109</strain>
    </source>
</reference>
<keyword evidence="2" id="KW-0812">Transmembrane</keyword>
<dbReference type="Proteomes" id="UP000681315">
    <property type="component" value="Unassembled WGS sequence"/>
</dbReference>
<feature type="coiled-coil region" evidence="1">
    <location>
        <begin position="187"/>
        <end position="217"/>
    </location>
</feature>
<evidence type="ECO:0000313" key="4">
    <source>
        <dbReference type="Proteomes" id="UP000681315"/>
    </source>
</evidence>
<dbReference type="SUPFAM" id="SSF103473">
    <property type="entry name" value="MFS general substrate transporter"/>
    <property type="match status" value="1"/>
</dbReference>
<evidence type="ECO:0000313" key="3">
    <source>
        <dbReference type="EMBL" id="MBO3098220.1"/>
    </source>
</evidence>
<keyword evidence="4" id="KW-1185">Reference proteome</keyword>
<evidence type="ECO:0008006" key="5">
    <source>
        <dbReference type="Google" id="ProtNLM"/>
    </source>
</evidence>
<protein>
    <recommendedName>
        <fullName evidence="5">Patatin-like phospholipase</fullName>
    </recommendedName>
</protein>
<name>A0ABS3SR80_9FLAO</name>
<feature type="transmembrane region" description="Helical" evidence="2">
    <location>
        <begin position="246"/>
        <end position="267"/>
    </location>
</feature>
<keyword evidence="2" id="KW-1133">Transmembrane helix</keyword>
<organism evidence="3 4">
    <name type="scientific">Gelidibacter pelagius</name>
    <dbReference type="NCBI Taxonomy" id="2819985"/>
    <lineage>
        <taxon>Bacteria</taxon>
        <taxon>Pseudomonadati</taxon>
        <taxon>Bacteroidota</taxon>
        <taxon>Flavobacteriia</taxon>
        <taxon>Flavobacteriales</taxon>
        <taxon>Flavobacteriaceae</taxon>
        <taxon>Gelidibacter</taxon>
    </lineage>
</organism>
<evidence type="ECO:0000256" key="1">
    <source>
        <dbReference type="SAM" id="Coils"/>
    </source>
</evidence>
<feature type="transmembrane region" description="Helical" evidence="2">
    <location>
        <begin position="64"/>
        <end position="82"/>
    </location>
</feature>
<feature type="transmembrane region" description="Helical" evidence="2">
    <location>
        <begin position="288"/>
        <end position="313"/>
    </location>
</feature>
<dbReference type="RefSeq" id="WP_208233364.1">
    <property type="nucleotide sequence ID" value="NZ_JAGEVG010000008.1"/>
</dbReference>
<accession>A0ABS3SR80</accession>
<keyword evidence="2" id="KW-0472">Membrane</keyword>
<dbReference type="InterPro" id="IPR036259">
    <property type="entry name" value="MFS_trans_sf"/>
</dbReference>
<feature type="transmembrane region" description="Helical" evidence="2">
    <location>
        <begin position="214"/>
        <end position="240"/>
    </location>
</feature>
<feature type="transmembrane region" description="Helical" evidence="2">
    <location>
        <begin position="130"/>
        <end position="148"/>
    </location>
</feature>
<feature type="transmembrane region" description="Helical" evidence="2">
    <location>
        <begin position="319"/>
        <end position="341"/>
    </location>
</feature>
<sequence length="867" mass="100669">MFLNNIGKLALRLLNFVDNIISAFGKFGKSSYLSLLFLGIILLLVQAMEQANTLLVDMIEHDKVSLICCFILISVFASVLSHYPRYIYYAENINDSRDDHQWYAYKWLGYPIFIFSKIDRSYKQDYKAKFFRHCLGLIIFIIWHYYIYQTFYPKLVFSDYNIGFIQGMSLLFILIPAILLIVLLDKFDDYQDKIVDVEDDEEEVKKAKAEKRKFTTLGVTALLLSICIVILYVFILVITLKFSYTGYWLLQVFTFLLAVMYILFRVFRVQVITVYYKLNALSSSVGYLRYYFVFAIVVFLFLVYSNLAVYFAWKQANAMLILLSYLFIFYYVLACLVKYYFMLSIFNTQKEDLEKIPHVTTKSYLYTSGVKKENRHHLVPLTEQKSFSKRRRLVASVITMLVIVLGIISLNSESAIHELQVYQNVKNEKLMDMDAFKLKLRERTQKPLFFVAAHGGGLKANIWTMKVLNEIQMKTEGEFLNQTISFSGASGGMMGLSLYSVLAGEYTGNFEAIEAKINEVATENFASKDLALTFGFDGFRKLFPFNKLGKYRDRSYYSMVTYRNTLENKTTMTLDSVSFNAYWKTNIFDNKNQYFPSLIINTAKTNGRRGVFYSVKYPKDSTLFYNSDNLSQLHNGAIAFYEAVSSTNRFPALSPAAKIKNYGHYIDAGAIDNSGLLSSIDLHNYLLKDSTLNTTKKVFVEIINGRDNYIWHLIQKFKKEKDVDHFIIEEKEQDNIVADLKTGLNLDKIPNYLSDFLTDWSKNPLVSYIPIYLPFQIELKEVEGFLGGKLTDRDQIIELNYFLDHENAKVKKQIDDNGTVWQTYEPTLARHLSKSTIMYYDRVIRSELITDQIEEIKAELKTKTDRP</sequence>
<dbReference type="EMBL" id="JAGEVG010000008">
    <property type="protein sequence ID" value="MBO3098220.1"/>
    <property type="molecule type" value="Genomic_DNA"/>
</dbReference>